<reference evidence="1 2" key="1">
    <citation type="submission" date="2014-02" db="EMBL/GenBank/DDBJ databases">
        <title>The small core and large imbalanced accessory genome model reveals a collaborative survival strategy of Sorangium cellulosum strains in nature.</title>
        <authorList>
            <person name="Han K."/>
            <person name="Peng R."/>
            <person name="Blom J."/>
            <person name="Li Y.-Z."/>
        </authorList>
    </citation>
    <scope>NUCLEOTIDE SEQUENCE [LARGE SCALE GENOMIC DNA]</scope>
    <source>
        <strain evidence="1 2">So0157-18</strain>
    </source>
</reference>
<sequence>MQGELALLRAAQGALRAGDAGAQGALRAGDAGRALALLEEHAAEFRAGTLRQERMAARVFALCALGRIDEARAEAARFLRDAPRSPLAERVRAACPLAAAP</sequence>
<organism evidence="1 2">
    <name type="scientific">Sorangium cellulosum</name>
    <name type="common">Polyangium cellulosum</name>
    <dbReference type="NCBI Taxonomy" id="56"/>
    <lineage>
        <taxon>Bacteria</taxon>
        <taxon>Pseudomonadati</taxon>
        <taxon>Myxococcota</taxon>
        <taxon>Polyangia</taxon>
        <taxon>Polyangiales</taxon>
        <taxon>Polyangiaceae</taxon>
        <taxon>Sorangium</taxon>
    </lineage>
</organism>
<comment type="caution">
    <text evidence="1">The sequence shown here is derived from an EMBL/GenBank/DDBJ whole genome shotgun (WGS) entry which is preliminary data.</text>
</comment>
<accession>A0A150P2C0</accession>
<dbReference type="AlphaFoldDB" id="A0A150P2C0"/>
<protein>
    <submittedName>
        <fullName evidence="1">Uncharacterized protein</fullName>
    </submittedName>
</protein>
<dbReference type="Gene3D" id="1.25.40.10">
    <property type="entry name" value="Tetratricopeptide repeat domain"/>
    <property type="match status" value="1"/>
</dbReference>
<dbReference type="InterPro" id="IPR011990">
    <property type="entry name" value="TPR-like_helical_dom_sf"/>
</dbReference>
<dbReference type="EMBL" id="JELX01004241">
    <property type="protein sequence ID" value="KYF49516.1"/>
    <property type="molecule type" value="Genomic_DNA"/>
</dbReference>
<evidence type="ECO:0000313" key="1">
    <source>
        <dbReference type="EMBL" id="KYF49516.1"/>
    </source>
</evidence>
<dbReference type="Proteomes" id="UP000075604">
    <property type="component" value="Unassembled WGS sequence"/>
</dbReference>
<proteinExistence type="predicted"/>
<gene>
    <name evidence="1" type="ORF">BE04_37450</name>
</gene>
<name>A0A150P2C0_SORCE</name>
<evidence type="ECO:0000313" key="2">
    <source>
        <dbReference type="Proteomes" id="UP000075604"/>
    </source>
</evidence>